<reference evidence="1 2" key="2">
    <citation type="submission" date="2015-01" db="EMBL/GenBank/DDBJ databases">
        <authorList>
            <consortium name="NBRP consortium"/>
            <person name="Sawabe T."/>
            <person name="Meirelles P."/>
            <person name="Feng G."/>
            <person name="Sayaka M."/>
            <person name="Hattori M."/>
            <person name="Ohkuma M."/>
        </authorList>
    </citation>
    <scope>NUCLEOTIDE SEQUENCE [LARGE SCALE GENOMIC DNA]</scope>
    <source>
        <strain evidence="1 2">JCM19232</strain>
    </source>
</reference>
<reference evidence="1 2" key="1">
    <citation type="submission" date="2015-01" db="EMBL/GenBank/DDBJ databases">
        <title>Vibrio sp. C5 JCM 19232 whole genome shotgun sequence.</title>
        <authorList>
            <person name="Sawabe T."/>
            <person name="Meirelles P."/>
            <person name="Feng G."/>
            <person name="Sayaka M."/>
            <person name="Hattori M."/>
            <person name="Ohkuma M."/>
        </authorList>
    </citation>
    <scope>NUCLEOTIDE SEQUENCE [LARGE SCALE GENOMIC DNA]</scope>
    <source>
        <strain evidence="1 2">JCM19232</strain>
    </source>
</reference>
<dbReference type="InterPro" id="IPR014917">
    <property type="entry name" value="DUF1800"/>
</dbReference>
<gene>
    <name evidence="1" type="ORF">JCM19232_3206</name>
</gene>
<dbReference type="Proteomes" id="UP000031670">
    <property type="component" value="Unassembled WGS sequence"/>
</dbReference>
<dbReference type="Pfam" id="PF08811">
    <property type="entry name" value="DUF1800"/>
    <property type="match status" value="1"/>
</dbReference>
<protein>
    <submittedName>
        <fullName evidence="1">Uncharacterized protein</fullName>
    </submittedName>
</protein>
<dbReference type="EMBL" id="BBSA01000015">
    <property type="protein sequence ID" value="GAM64913.1"/>
    <property type="molecule type" value="Genomic_DNA"/>
</dbReference>
<sequence length="301" mass="33702">MLLAVEQHPAMLVYLNNVQSFGPNSRFGKRRKKGLNENLAREILELHTLGVDGGYTQQDVTELARGITGWSIGKTGYVYRDFGHKPGSRTLLGVSYSQKGEAQGKKMLQDLARHPNTARHLCTKLARHYVADEPDPKLVADLVTVWQKSKGNLAEVMQALVESELAWQAPQKFKTPREFIISTSRSIPNNKLTDKRLYFSLNQLGQVPFTAGSPKGFSDSQMDWMSGSSLLARADWAQMYAKQSRADVKLAMNTALNSQMSEHNRLKVLRAESKHQALTLLMMSQSSSGGRYGEYAKKNLR</sequence>
<accession>A0A0B8PP81</accession>
<evidence type="ECO:0000313" key="2">
    <source>
        <dbReference type="Proteomes" id="UP000031670"/>
    </source>
</evidence>
<organism evidence="1 2">
    <name type="scientific">Vibrio ishigakensis</name>
    <dbReference type="NCBI Taxonomy" id="1481914"/>
    <lineage>
        <taxon>Bacteria</taxon>
        <taxon>Pseudomonadati</taxon>
        <taxon>Pseudomonadota</taxon>
        <taxon>Gammaproteobacteria</taxon>
        <taxon>Vibrionales</taxon>
        <taxon>Vibrionaceae</taxon>
        <taxon>Vibrio</taxon>
    </lineage>
</organism>
<evidence type="ECO:0000313" key="1">
    <source>
        <dbReference type="EMBL" id="GAM64913.1"/>
    </source>
</evidence>
<name>A0A0B8PP81_9VIBR</name>
<comment type="caution">
    <text evidence="1">The sequence shown here is derived from an EMBL/GenBank/DDBJ whole genome shotgun (WGS) entry which is preliminary data.</text>
</comment>
<proteinExistence type="predicted"/>
<dbReference type="AlphaFoldDB" id="A0A0B8PP81"/>